<proteinExistence type="predicted"/>
<sequence length="50" mass="5651">MDKRLQIALVMTALVTLILGMYFDHLIISLGSLIITLYLKTRLSQTNTGR</sequence>
<evidence type="ECO:0000313" key="2">
    <source>
        <dbReference type="EMBL" id="BCU81334.1"/>
    </source>
</evidence>
<gene>
    <name evidence="2" type="ORF">JIR001_11170</name>
</gene>
<accession>A0A8D5UE12</accession>
<keyword evidence="3" id="KW-1185">Reference proteome</keyword>
<keyword evidence="1" id="KW-0472">Membrane</keyword>
<dbReference type="Proteomes" id="UP000677436">
    <property type="component" value="Chromosome"/>
</dbReference>
<evidence type="ECO:0000313" key="3">
    <source>
        <dbReference type="Proteomes" id="UP000677436"/>
    </source>
</evidence>
<evidence type="ECO:0000256" key="1">
    <source>
        <dbReference type="SAM" id="Phobius"/>
    </source>
</evidence>
<dbReference type="EMBL" id="AP024601">
    <property type="protein sequence ID" value="BCU81334.1"/>
    <property type="molecule type" value="Genomic_DNA"/>
</dbReference>
<keyword evidence="1" id="KW-1133">Transmembrane helix</keyword>
<reference evidence="2" key="1">
    <citation type="journal article" date="2013" name="Int. J. Syst. Evol. Microbiol.">
        <title>Polycladomyces abyssicola gen. nov., sp. nov., a thermophilic filamentous bacterium isolated from hemipelagic sediment.</title>
        <authorList>
            <person name="Tsubouchi T."/>
            <person name="Shimane Y."/>
            <person name="Mori K."/>
            <person name="Usui K."/>
            <person name="Hiraki T."/>
            <person name="Tame A."/>
            <person name="Uematsu K."/>
            <person name="Maruyama T."/>
            <person name="Hatada Y."/>
        </authorList>
    </citation>
    <scope>NUCLEOTIDE SEQUENCE</scope>
    <source>
        <strain evidence="2">JIR-001</strain>
    </source>
</reference>
<protein>
    <submittedName>
        <fullName evidence="2">Uncharacterized protein</fullName>
    </submittedName>
</protein>
<name>A0A8D5UE12_9BACL</name>
<dbReference type="KEGG" id="pabs:JIR001_11170"/>
<feature type="transmembrane region" description="Helical" evidence="1">
    <location>
        <begin position="6"/>
        <end position="39"/>
    </location>
</feature>
<keyword evidence="1" id="KW-0812">Transmembrane</keyword>
<dbReference type="AlphaFoldDB" id="A0A8D5UE12"/>
<organism evidence="2 3">
    <name type="scientific">Polycladomyces abyssicola</name>
    <dbReference type="NCBI Taxonomy" id="1125966"/>
    <lineage>
        <taxon>Bacteria</taxon>
        <taxon>Bacillati</taxon>
        <taxon>Bacillota</taxon>
        <taxon>Bacilli</taxon>
        <taxon>Bacillales</taxon>
        <taxon>Thermoactinomycetaceae</taxon>
        <taxon>Polycladomyces</taxon>
    </lineage>
</organism>
<reference evidence="2" key="2">
    <citation type="journal article" date="2021" name="Microbiol. Resour. Announc.">
        <title>Complete Genome Sequence of Polycladomyces abyssicola JIR-001T, Isolated from Hemipelagic Sediment in Deep Seawater.</title>
        <authorList>
            <person name="Tsubouchi T."/>
            <person name="Kaneko Y."/>
        </authorList>
    </citation>
    <scope>NUCLEOTIDE SEQUENCE</scope>
    <source>
        <strain evidence="2">JIR-001</strain>
    </source>
</reference>